<name>A0A2R3Z5F3_9FLAO</name>
<dbReference type="KEGG" id="grs:C7S20_09470"/>
<dbReference type="EMBL" id="CP028136">
    <property type="protein sequence ID" value="AVR45479.1"/>
    <property type="molecule type" value="Genomic_DNA"/>
</dbReference>
<evidence type="ECO:0000256" key="3">
    <source>
        <dbReference type="ARBA" id="ARBA00022840"/>
    </source>
</evidence>
<dbReference type="OrthoDB" id="9788959at2"/>
<dbReference type="InterPro" id="IPR006016">
    <property type="entry name" value="UspA"/>
</dbReference>
<proteinExistence type="inferred from homology"/>
<accession>A0A2R3Z5F3</accession>
<dbReference type="InterPro" id="IPR006015">
    <property type="entry name" value="Universal_stress_UspA"/>
</dbReference>
<keyword evidence="2" id="KW-0547">Nucleotide-binding</keyword>
<reference evidence="7" key="1">
    <citation type="submission" date="2018-03" db="EMBL/GenBank/DDBJ databases">
        <title>Gramella fulva sp. nov., isolated from a dry surface of tidal flat.</title>
        <authorList>
            <person name="Hwang S.H."/>
            <person name="Hwang W.M."/>
            <person name="Kang K."/>
            <person name="Ahn T.-Y."/>
        </authorList>
    </citation>
    <scope>NUCLEOTIDE SEQUENCE [LARGE SCALE GENOMIC DNA]</scope>
    <source>
        <strain evidence="7">SH35</strain>
    </source>
</reference>
<evidence type="ECO:0000313" key="7">
    <source>
        <dbReference type="Proteomes" id="UP000241507"/>
    </source>
</evidence>
<gene>
    <name evidence="6" type="ORF">C7S20_09470</name>
</gene>
<dbReference type="PIRSF" id="PIRSF006276">
    <property type="entry name" value="UspA"/>
    <property type="match status" value="1"/>
</dbReference>
<dbReference type="RefSeq" id="WP_107012257.1">
    <property type="nucleotide sequence ID" value="NZ_CP028136.1"/>
</dbReference>
<comment type="similarity">
    <text evidence="1 4">Belongs to the universal stress protein A family.</text>
</comment>
<keyword evidence="7" id="KW-1185">Reference proteome</keyword>
<dbReference type="Proteomes" id="UP000241507">
    <property type="component" value="Chromosome"/>
</dbReference>
<keyword evidence="4" id="KW-0963">Cytoplasm</keyword>
<dbReference type="Gene3D" id="3.40.50.620">
    <property type="entry name" value="HUPs"/>
    <property type="match status" value="1"/>
</dbReference>
<dbReference type="CDD" id="cd00293">
    <property type="entry name" value="USP-like"/>
    <property type="match status" value="1"/>
</dbReference>
<sequence length="151" mass="17269">MENIKNIMVAVDFNDSIGELMVYADGLAQKFGAKIWVLHVADPEPDFVGYEPGPQYIRDIKAEEYREEHHKLQDICKNFISEDIKSEALLIQGSTVETVMEEAQKLHVDLLIVGTHKHSFLHNLLQESVSMELLKKAEIPMLTIPIIEKRK</sequence>
<keyword evidence="3" id="KW-0067">ATP-binding</keyword>
<dbReference type="InterPro" id="IPR014729">
    <property type="entry name" value="Rossmann-like_a/b/a_fold"/>
</dbReference>
<dbReference type="SUPFAM" id="SSF52402">
    <property type="entry name" value="Adenine nucleotide alpha hydrolases-like"/>
    <property type="match status" value="1"/>
</dbReference>
<evidence type="ECO:0000256" key="1">
    <source>
        <dbReference type="ARBA" id="ARBA00008791"/>
    </source>
</evidence>
<dbReference type="PANTHER" id="PTHR46268:SF27">
    <property type="entry name" value="UNIVERSAL STRESS PROTEIN RV2623"/>
    <property type="match status" value="1"/>
</dbReference>
<organism evidence="6 7">
    <name type="scientific">Christiangramia fulva</name>
    <dbReference type="NCBI Taxonomy" id="2126553"/>
    <lineage>
        <taxon>Bacteria</taxon>
        <taxon>Pseudomonadati</taxon>
        <taxon>Bacteroidota</taxon>
        <taxon>Flavobacteriia</taxon>
        <taxon>Flavobacteriales</taxon>
        <taxon>Flavobacteriaceae</taxon>
        <taxon>Christiangramia</taxon>
    </lineage>
</organism>
<dbReference type="GO" id="GO:0005524">
    <property type="term" value="F:ATP binding"/>
    <property type="evidence" value="ECO:0007669"/>
    <property type="project" value="UniProtKB-KW"/>
</dbReference>
<evidence type="ECO:0000259" key="5">
    <source>
        <dbReference type="Pfam" id="PF00582"/>
    </source>
</evidence>
<evidence type="ECO:0000313" key="6">
    <source>
        <dbReference type="EMBL" id="AVR45479.1"/>
    </source>
</evidence>
<comment type="subcellular location">
    <subcellularLocation>
        <location evidence="4">Cytoplasm</location>
    </subcellularLocation>
</comment>
<dbReference type="PANTHER" id="PTHR46268">
    <property type="entry name" value="STRESS RESPONSE PROTEIN NHAX"/>
    <property type="match status" value="1"/>
</dbReference>
<dbReference type="PRINTS" id="PR01438">
    <property type="entry name" value="UNVRSLSTRESS"/>
</dbReference>
<dbReference type="Pfam" id="PF00582">
    <property type="entry name" value="Usp"/>
    <property type="match status" value="1"/>
</dbReference>
<feature type="domain" description="UspA" evidence="5">
    <location>
        <begin position="4"/>
        <end position="145"/>
    </location>
</feature>
<protein>
    <recommendedName>
        <fullName evidence="4">Universal stress protein</fullName>
    </recommendedName>
</protein>
<evidence type="ECO:0000256" key="4">
    <source>
        <dbReference type="PIRNR" id="PIRNR006276"/>
    </source>
</evidence>
<evidence type="ECO:0000256" key="2">
    <source>
        <dbReference type="ARBA" id="ARBA00022741"/>
    </source>
</evidence>
<dbReference type="GO" id="GO:0005737">
    <property type="term" value="C:cytoplasm"/>
    <property type="evidence" value="ECO:0007669"/>
    <property type="project" value="UniProtKB-SubCell"/>
</dbReference>
<dbReference type="AlphaFoldDB" id="A0A2R3Z5F3"/>